<name>A0ABR7BPF7_9ACTN</name>
<comment type="caution">
    <text evidence="2">The sequence shown here is derived from an EMBL/GenBank/DDBJ whole genome shotgun (WGS) entry which is preliminary data.</text>
</comment>
<protein>
    <submittedName>
        <fullName evidence="2">Glycosyltransferase</fullName>
    </submittedName>
</protein>
<evidence type="ECO:0000313" key="2">
    <source>
        <dbReference type="EMBL" id="MBC5583482.1"/>
    </source>
</evidence>
<dbReference type="RefSeq" id="WP_186938095.1">
    <property type="nucleotide sequence ID" value="NZ_JACOOA010000001.1"/>
</dbReference>
<dbReference type="PANTHER" id="PTHR22916">
    <property type="entry name" value="GLYCOSYLTRANSFERASE"/>
    <property type="match status" value="1"/>
</dbReference>
<accession>A0ABR7BPF7</accession>
<reference evidence="2 3" key="1">
    <citation type="submission" date="2020-08" db="EMBL/GenBank/DDBJ databases">
        <title>Genome public.</title>
        <authorList>
            <person name="Liu C."/>
            <person name="Sun Q."/>
        </authorList>
    </citation>
    <scope>NUCLEOTIDE SEQUENCE [LARGE SCALE GENOMIC DNA]</scope>
    <source>
        <strain evidence="2 3">NSJ-70</strain>
    </source>
</reference>
<dbReference type="Proteomes" id="UP000622448">
    <property type="component" value="Unassembled WGS sequence"/>
</dbReference>
<dbReference type="Gene3D" id="3.90.550.10">
    <property type="entry name" value="Spore Coat Polysaccharide Biosynthesis Protein SpsA, Chain A"/>
    <property type="match status" value="1"/>
</dbReference>
<sequence>MGNEPQVTVICTAYNHEKYIETALDSFVAQQTSFPFRIYVSDDKSHDRTTGIVRAYAERYPDIVVPFIREANIGAGRNWEDMISHTCAPFIAFCDGDDYWTDPLKLQKQYDYMKSHPEMRACFHDVEISIETSDGTWFQSKDFSHTKDGRLRWPSGNVRFFKKKSYRLENFIPFGFVHTSSMFIRWDYGIGFPPWYFGKGLGDFPLWALQVNTGRFGYIDETMSVHRRTDSGSFSFENRYEFWRKSKQGWIELDEGMIDFFTHEKPSRSIVRTLEHRERDDLAKLIKGSIECDSEQDTWNLLNEHRELIERLFRVRIGASYAPSEHRSTIDKLEKSAPLPPYNKMLSTRIRRVIDIIATALQTIRH</sequence>
<feature type="domain" description="Glycosyltransferase 2-like" evidence="1">
    <location>
        <begin position="8"/>
        <end position="151"/>
    </location>
</feature>
<dbReference type="PANTHER" id="PTHR22916:SF3">
    <property type="entry name" value="UDP-GLCNAC:BETAGAL BETA-1,3-N-ACETYLGLUCOSAMINYLTRANSFERASE-LIKE PROTEIN 1"/>
    <property type="match status" value="1"/>
</dbReference>
<dbReference type="SUPFAM" id="SSF53448">
    <property type="entry name" value="Nucleotide-diphospho-sugar transferases"/>
    <property type="match status" value="1"/>
</dbReference>
<proteinExistence type="predicted"/>
<evidence type="ECO:0000259" key="1">
    <source>
        <dbReference type="Pfam" id="PF00535"/>
    </source>
</evidence>
<dbReference type="InterPro" id="IPR029044">
    <property type="entry name" value="Nucleotide-diphossugar_trans"/>
</dbReference>
<dbReference type="Pfam" id="PF00535">
    <property type="entry name" value="Glycos_transf_2"/>
    <property type="match status" value="1"/>
</dbReference>
<gene>
    <name evidence="2" type="ORF">H8S61_04645</name>
</gene>
<keyword evidence="3" id="KW-1185">Reference proteome</keyword>
<organism evidence="2 3">
    <name type="scientific">Eggerthella hominis</name>
    <dbReference type="NCBI Taxonomy" id="2763043"/>
    <lineage>
        <taxon>Bacteria</taxon>
        <taxon>Bacillati</taxon>
        <taxon>Actinomycetota</taxon>
        <taxon>Coriobacteriia</taxon>
        <taxon>Eggerthellales</taxon>
        <taxon>Eggerthellaceae</taxon>
        <taxon>Eggerthella</taxon>
    </lineage>
</organism>
<evidence type="ECO:0000313" key="3">
    <source>
        <dbReference type="Proteomes" id="UP000622448"/>
    </source>
</evidence>
<dbReference type="EMBL" id="JACOOA010000001">
    <property type="protein sequence ID" value="MBC5583482.1"/>
    <property type="molecule type" value="Genomic_DNA"/>
</dbReference>
<dbReference type="InterPro" id="IPR001173">
    <property type="entry name" value="Glyco_trans_2-like"/>
</dbReference>